<gene>
    <name evidence="9" type="ORF">BKCO1_7500032</name>
</gene>
<evidence type="ECO:0000256" key="3">
    <source>
        <dbReference type="ARBA" id="ARBA00022729"/>
    </source>
</evidence>
<sequence length="250" mass="27521">MSPAATGNALTLWRAFCGLCILASLTLLSLSGANSAEPFPHYQNPRNLIARRCRMPGVAALTFDDFPNERIDELLELLAAWNATATFFVNGPYDARAPMLQDATLAPRVKKMHSAGHQIASHTRGAQTRLDRWLASHLGISAPRFMRAPYGECNATCALTLTLAGYKVVGWGMDTEDWKHNTPETVHRSVFRVHEYLDDFKARELSDASADIVLMHAFPNTTVTTVAPAVLEAFGREGFRFVSVAEFEPG</sequence>
<keyword evidence="5" id="KW-0119">Carbohydrate metabolism</keyword>
<feature type="domain" description="NodB homology" evidence="8">
    <location>
        <begin position="56"/>
        <end position="123"/>
    </location>
</feature>
<dbReference type="OrthoDB" id="407355at2759"/>
<evidence type="ECO:0000256" key="6">
    <source>
        <dbReference type="ARBA" id="ARBA00023285"/>
    </source>
</evidence>
<keyword evidence="2" id="KW-0479">Metal-binding</keyword>
<organism evidence="9 10">
    <name type="scientific">Diplodia corticola</name>
    <dbReference type="NCBI Taxonomy" id="236234"/>
    <lineage>
        <taxon>Eukaryota</taxon>
        <taxon>Fungi</taxon>
        <taxon>Dikarya</taxon>
        <taxon>Ascomycota</taxon>
        <taxon>Pezizomycotina</taxon>
        <taxon>Dothideomycetes</taxon>
        <taxon>Dothideomycetes incertae sedis</taxon>
        <taxon>Botryosphaeriales</taxon>
        <taxon>Botryosphaeriaceae</taxon>
        <taxon>Diplodia</taxon>
    </lineage>
</organism>
<evidence type="ECO:0000313" key="10">
    <source>
        <dbReference type="Proteomes" id="UP000183809"/>
    </source>
</evidence>
<dbReference type="PANTHER" id="PTHR46471:SF6">
    <property type="entry name" value="GLYCOSYL HYDROLASE"/>
    <property type="match status" value="1"/>
</dbReference>
<keyword evidence="3 7" id="KW-0732">Signal</keyword>
<dbReference type="GO" id="GO:0005975">
    <property type="term" value="P:carbohydrate metabolic process"/>
    <property type="evidence" value="ECO:0007669"/>
    <property type="project" value="InterPro"/>
</dbReference>
<dbReference type="GeneID" id="31019209"/>
<reference evidence="9 10" key="1">
    <citation type="submission" date="2016-10" db="EMBL/GenBank/DDBJ databases">
        <title>Proteomics and genomics reveal pathogen-plant mechanisms compatible with a hemibiotrophic lifestyle of Diplodia corticola.</title>
        <authorList>
            <person name="Fernandes I."/>
            <person name="De Jonge R."/>
            <person name="Van De Peer Y."/>
            <person name="Devreese B."/>
            <person name="Alves A."/>
            <person name="Esteves A.C."/>
        </authorList>
    </citation>
    <scope>NUCLEOTIDE SEQUENCE [LARGE SCALE GENOMIC DNA]</scope>
    <source>
        <strain evidence="9 10">CBS 112549</strain>
    </source>
</reference>
<dbReference type="Proteomes" id="UP000183809">
    <property type="component" value="Unassembled WGS sequence"/>
</dbReference>
<comment type="cofactor">
    <cofactor evidence="1">
        <name>Co(2+)</name>
        <dbReference type="ChEBI" id="CHEBI:48828"/>
    </cofactor>
</comment>
<dbReference type="InterPro" id="IPR011330">
    <property type="entry name" value="Glyco_hydro/deAcase_b/a-brl"/>
</dbReference>
<proteinExistence type="predicted"/>
<feature type="signal peptide" evidence="7">
    <location>
        <begin position="1"/>
        <end position="36"/>
    </location>
</feature>
<dbReference type="AlphaFoldDB" id="A0A1J9RB77"/>
<evidence type="ECO:0000256" key="7">
    <source>
        <dbReference type="SAM" id="SignalP"/>
    </source>
</evidence>
<comment type="caution">
    <text evidence="9">The sequence shown here is derived from an EMBL/GenBank/DDBJ whole genome shotgun (WGS) entry which is preliminary data.</text>
</comment>
<dbReference type="GO" id="GO:0046872">
    <property type="term" value="F:metal ion binding"/>
    <property type="evidence" value="ECO:0007669"/>
    <property type="project" value="UniProtKB-KW"/>
</dbReference>
<dbReference type="InterPro" id="IPR002509">
    <property type="entry name" value="NODB_dom"/>
</dbReference>
<keyword evidence="10" id="KW-1185">Reference proteome</keyword>
<evidence type="ECO:0000256" key="1">
    <source>
        <dbReference type="ARBA" id="ARBA00001941"/>
    </source>
</evidence>
<dbReference type="RefSeq" id="XP_020125943.1">
    <property type="nucleotide sequence ID" value="XM_020278947.1"/>
</dbReference>
<dbReference type="SUPFAM" id="SSF88713">
    <property type="entry name" value="Glycoside hydrolase/deacetylase"/>
    <property type="match status" value="1"/>
</dbReference>
<evidence type="ECO:0000256" key="4">
    <source>
        <dbReference type="ARBA" id="ARBA00022801"/>
    </source>
</evidence>
<dbReference type="GO" id="GO:0016810">
    <property type="term" value="F:hydrolase activity, acting on carbon-nitrogen (but not peptide) bonds"/>
    <property type="evidence" value="ECO:0007669"/>
    <property type="project" value="InterPro"/>
</dbReference>
<evidence type="ECO:0000259" key="8">
    <source>
        <dbReference type="Pfam" id="PF01522"/>
    </source>
</evidence>
<keyword evidence="4" id="KW-0378">Hydrolase</keyword>
<dbReference type="PANTHER" id="PTHR46471">
    <property type="entry name" value="CHITIN DEACETYLASE"/>
    <property type="match status" value="1"/>
</dbReference>
<accession>A0A1J9RB77</accession>
<feature type="chain" id="PRO_5013357957" evidence="7">
    <location>
        <begin position="37"/>
        <end position="250"/>
    </location>
</feature>
<evidence type="ECO:0000256" key="2">
    <source>
        <dbReference type="ARBA" id="ARBA00022723"/>
    </source>
</evidence>
<name>A0A1J9RB77_9PEZI</name>
<dbReference type="Gene3D" id="3.20.20.370">
    <property type="entry name" value="Glycoside hydrolase/deacetylase"/>
    <property type="match status" value="2"/>
</dbReference>
<evidence type="ECO:0000256" key="5">
    <source>
        <dbReference type="ARBA" id="ARBA00023277"/>
    </source>
</evidence>
<protein>
    <submittedName>
        <fullName evidence="9">Polysaccharide deacetylase</fullName>
    </submittedName>
</protein>
<evidence type="ECO:0000313" key="9">
    <source>
        <dbReference type="EMBL" id="OJD29683.1"/>
    </source>
</evidence>
<dbReference type="Pfam" id="PF01522">
    <property type="entry name" value="Polysacc_deac_1"/>
    <property type="match status" value="1"/>
</dbReference>
<keyword evidence="6" id="KW-0170">Cobalt</keyword>
<dbReference type="EMBL" id="MNUE01000075">
    <property type="protein sequence ID" value="OJD29683.1"/>
    <property type="molecule type" value="Genomic_DNA"/>
</dbReference>